<dbReference type="SUPFAM" id="SSF56300">
    <property type="entry name" value="Metallo-dependent phosphatases"/>
    <property type="match status" value="1"/>
</dbReference>
<dbReference type="GO" id="GO:0006798">
    <property type="term" value="P:polyphosphate catabolic process"/>
    <property type="evidence" value="ECO:0007669"/>
    <property type="project" value="TreeGrafter"/>
</dbReference>
<keyword evidence="4" id="KW-1185">Reference proteome</keyword>
<organism evidence="3 4">
    <name type="scientific">Cercophora newfieldiana</name>
    <dbReference type="NCBI Taxonomy" id="92897"/>
    <lineage>
        <taxon>Eukaryota</taxon>
        <taxon>Fungi</taxon>
        <taxon>Dikarya</taxon>
        <taxon>Ascomycota</taxon>
        <taxon>Pezizomycotina</taxon>
        <taxon>Sordariomycetes</taxon>
        <taxon>Sordariomycetidae</taxon>
        <taxon>Sordariales</taxon>
        <taxon>Lasiosphaeriaceae</taxon>
        <taxon>Cercophora</taxon>
    </lineage>
</organism>
<protein>
    <submittedName>
        <fullName evidence="3">Metallo-dependent phosphatase-like protein</fullName>
    </submittedName>
</protein>
<reference evidence="3" key="1">
    <citation type="submission" date="2023-06" db="EMBL/GenBank/DDBJ databases">
        <title>Genome-scale phylogeny and comparative genomics of the fungal order Sordariales.</title>
        <authorList>
            <consortium name="Lawrence Berkeley National Laboratory"/>
            <person name="Hensen N."/>
            <person name="Bonometti L."/>
            <person name="Westerberg I."/>
            <person name="Brannstrom I.O."/>
            <person name="Guillou S."/>
            <person name="Cros-Aarteil S."/>
            <person name="Calhoun S."/>
            <person name="Haridas S."/>
            <person name="Kuo A."/>
            <person name="Mondo S."/>
            <person name="Pangilinan J."/>
            <person name="Riley R."/>
            <person name="Labutti K."/>
            <person name="Andreopoulos B."/>
            <person name="Lipzen A."/>
            <person name="Chen C."/>
            <person name="Yanf M."/>
            <person name="Daum C."/>
            <person name="Ng V."/>
            <person name="Clum A."/>
            <person name="Steindorff A."/>
            <person name="Ohm R."/>
            <person name="Martin F."/>
            <person name="Silar P."/>
            <person name="Natvig D."/>
            <person name="Lalanne C."/>
            <person name="Gautier V."/>
            <person name="Ament-Velasquez S.L."/>
            <person name="Kruys A."/>
            <person name="Hutchinson M.I."/>
            <person name="Powell A.J."/>
            <person name="Barry K."/>
            <person name="Miller A.N."/>
            <person name="Grigoriev I.V."/>
            <person name="Debuchy R."/>
            <person name="Gladieux P."/>
            <person name="Thoren M.H."/>
            <person name="Johannesson H."/>
        </authorList>
    </citation>
    <scope>NUCLEOTIDE SEQUENCE</scope>
    <source>
        <strain evidence="3">SMH2532-1</strain>
    </source>
</reference>
<feature type="domain" description="Calcineurin-like phosphoesterase" evidence="2">
    <location>
        <begin position="44"/>
        <end position="129"/>
    </location>
</feature>
<feature type="compositionally biased region" description="Acidic residues" evidence="1">
    <location>
        <begin position="136"/>
        <end position="149"/>
    </location>
</feature>
<evidence type="ECO:0000256" key="1">
    <source>
        <dbReference type="SAM" id="MobiDB-lite"/>
    </source>
</evidence>
<dbReference type="InterPro" id="IPR050126">
    <property type="entry name" value="Ap4A_hydrolase"/>
</dbReference>
<dbReference type="InterPro" id="IPR029052">
    <property type="entry name" value="Metallo-depent_PP-like"/>
</dbReference>
<evidence type="ECO:0000313" key="4">
    <source>
        <dbReference type="Proteomes" id="UP001174936"/>
    </source>
</evidence>
<feature type="region of interest" description="Disordered" evidence="1">
    <location>
        <begin position="123"/>
        <end position="157"/>
    </location>
</feature>
<dbReference type="GO" id="GO:0016791">
    <property type="term" value="F:phosphatase activity"/>
    <property type="evidence" value="ECO:0007669"/>
    <property type="project" value="TreeGrafter"/>
</dbReference>
<dbReference type="Gene3D" id="3.60.21.10">
    <property type="match status" value="1"/>
</dbReference>
<dbReference type="InterPro" id="IPR004843">
    <property type="entry name" value="Calcineurin-like_PHP"/>
</dbReference>
<accession>A0AA39YRA2</accession>
<sequence length="359" mass="39003">MPGDTEDRPPQADLPEVLIADLPAEHALCSTDPAALGKPEKRKRLVFVGDVHGHLSALQALLKKINFDHRHGDHLVFVGDIVAKGPDSAGVVKLAMEVGASGVRGNHEDNVLLAHKDLLKKKKQHHKDTNLASEDLTLEEEEEEAEGETDSFTATRNKHADNARAVARSLSAKQIKWLSSLPIVLRIGQVTNSTSENIPWNAGEIAVVHAGLVPGLAFEDQDPWAMMNMRTLLYPALDAASDASSVEDIEEPDETIFPDETFSDDDSEGPATTTEDLLVAVPSDTRQGEPWSHAWNRYQNTAIPSPADRTIKGIRYAFGIDSGCGHGRQLTALVLETGPKSEDGVLHHIEQVDCGEVEK</sequence>
<proteinExistence type="predicted"/>
<name>A0AA39YRA2_9PEZI</name>
<dbReference type="GO" id="GO:0005737">
    <property type="term" value="C:cytoplasm"/>
    <property type="evidence" value="ECO:0007669"/>
    <property type="project" value="TreeGrafter"/>
</dbReference>
<dbReference type="GO" id="GO:0000298">
    <property type="term" value="F:endopolyphosphatase activity"/>
    <property type="evidence" value="ECO:0007669"/>
    <property type="project" value="TreeGrafter"/>
</dbReference>
<dbReference type="Proteomes" id="UP001174936">
    <property type="component" value="Unassembled WGS sequence"/>
</dbReference>
<dbReference type="EMBL" id="JAULSV010000001">
    <property type="protein sequence ID" value="KAK0655920.1"/>
    <property type="molecule type" value="Genomic_DNA"/>
</dbReference>
<comment type="caution">
    <text evidence="3">The sequence shown here is derived from an EMBL/GenBank/DDBJ whole genome shotgun (WGS) entry which is preliminary data.</text>
</comment>
<dbReference type="PANTHER" id="PTHR42850:SF4">
    <property type="entry name" value="ZINC-DEPENDENT ENDOPOLYPHOSPHATASE"/>
    <property type="match status" value="1"/>
</dbReference>
<dbReference type="AlphaFoldDB" id="A0AA39YRA2"/>
<evidence type="ECO:0000313" key="3">
    <source>
        <dbReference type="EMBL" id="KAK0655920.1"/>
    </source>
</evidence>
<gene>
    <name evidence="3" type="ORF">B0T16DRAFT_316950</name>
</gene>
<dbReference type="Pfam" id="PF00149">
    <property type="entry name" value="Metallophos"/>
    <property type="match status" value="1"/>
</dbReference>
<evidence type="ECO:0000259" key="2">
    <source>
        <dbReference type="Pfam" id="PF00149"/>
    </source>
</evidence>
<dbReference type="PANTHER" id="PTHR42850">
    <property type="entry name" value="METALLOPHOSPHOESTERASE"/>
    <property type="match status" value="1"/>
</dbReference>